<dbReference type="PANTHER" id="PTHR46072:SF11">
    <property type="entry name" value="AMIDASE-RELATED"/>
    <property type="match status" value="1"/>
</dbReference>
<evidence type="ECO:0000259" key="5">
    <source>
        <dbReference type="Pfam" id="PF01425"/>
    </source>
</evidence>
<reference evidence="6" key="1">
    <citation type="journal article" date="2021" name="Open Biol.">
        <title>Shared evolutionary footprints suggest mitochondrial oxidative damage underlies multiple complex I losses in fungi.</title>
        <authorList>
            <person name="Schikora-Tamarit M.A."/>
            <person name="Marcet-Houben M."/>
            <person name="Nosek J."/>
            <person name="Gabaldon T."/>
        </authorList>
    </citation>
    <scope>NUCLEOTIDE SEQUENCE</scope>
    <source>
        <strain evidence="6">CBS6075</strain>
    </source>
</reference>
<keyword evidence="7" id="KW-1185">Reference proteome</keyword>
<dbReference type="SUPFAM" id="SSF75304">
    <property type="entry name" value="Amidase signature (AS) enzymes"/>
    <property type="match status" value="1"/>
</dbReference>
<comment type="similarity">
    <text evidence="1">Belongs to the amidase family.</text>
</comment>
<proteinExistence type="inferred from homology"/>
<dbReference type="Proteomes" id="UP000769157">
    <property type="component" value="Unassembled WGS sequence"/>
</dbReference>
<comment type="caution">
    <text evidence="6">The sequence shown here is derived from an EMBL/GenBank/DDBJ whole genome shotgun (WGS) entry which is preliminary data.</text>
</comment>
<gene>
    <name evidence="6" type="ORF">OGAPHI_000551</name>
</gene>
<dbReference type="InterPro" id="IPR023631">
    <property type="entry name" value="Amidase_dom"/>
</dbReference>
<accession>A0A9P8T9G5</accession>
<feature type="active site" description="Charge relay system" evidence="3">
    <location>
        <position position="203"/>
    </location>
</feature>
<dbReference type="RefSeq" id="XP_046064627.1">
    <property type="nucleotide sequence ID" value="XM_046206721.1"/>
</dbReference>
<reference evidence="6" key="2">
    <citation type="submission" date="2021-01" db="EMBL/GenBank/DDBJ databases">
        <authorList>
            <person name="Schikora-Tamarit M.A."/>
        </authorList>
    </citation>
    <scope>NUCLEOTIDE SEQUENCE</scope>
    <source>
        <strain evidence="6">CBS6075</strain>
    </source>
</reference>
<protein>
    <recommendedName>
        <fullName evidence="5">Amidase domain-containing protein</fullName>
    </recommendedName>
</protein>
<feature type="active site" description="Charge relay system" evidence="3">
    <location>
        <position position="127"/>
    </location>
</feature>
<feature type="binding site" evidence="4">
    <location>
        <begin position="224"/>
        <end position="227"/>
    </location>
    <ligand>
        <name>substrate</name>
    </ligand>
</feature>
<feature type="binding site" evidence="4">
    <location>
        <position position="203"/>
    </location>
    <ligand>
        <name>substrate</name>
    </ligand>
</feature>
<sequence length="531" mass="59181">MDWQEIRDRKLAARDALLKDYFVEELPLPDELNDVTKFVDTLFTDQENEIFQLTIPQLQQKYLEKTLSVSTVVKKYCRRATVGHQLVNFITEVRFEQALQEAVSQDEYLETHKKLIGPLHGVVVSLKDNINIEGFASSMGFVGLADKIATSDAAIVKLFKRLGAVIICKTNTSAGMMYSETTNVLWGRTLNPFSRKYLNGGGSSGGEGAIGALRGSCFGIGSDIGGSVRHPAALNGIFSIKPSFGRVPTFGTESGQPGQESIKSIYGVLSYYLENVQYVLQTIIDSKPYRDIDPGCLPLEYRPYRLEKQLKIAFLDSDGTSTATAPLKNALDTVRGLVEGEGHSTVDWTDKYLLELTQTIYPFFGANGYRTILDLVAKSKEPVDHLLSKWFPTAEDLPVSKLWELQKKRTGLVQKYMELWNEHGIDAIIMPASPFPACLKDKVVTLPCTAVWNGLDYTVATLRVGTCDVSRDVPVKKSSYISEVDRHVHETYQKELVKFDGAAISLQVVCRRLEEEKALEITQFLASLVSY</sequence>
<organism evidence="6 7">
    <name type="scientific">Ogataea philodendri</name>
    <dbReference type="NCBI Taxonomy" id="1378263"/>
    <lineage>
        <taxon>Eukaryota</taxon>
        <taxon>Fungi</taxon>
        <taxon>Dikarya</taxon>
        <taxon>Ascomycota</taxon>
        <taxon>Saccharomycotina</taxon>
        <taxon>Pichiomycetes</taxon>
        <taxon>Pichiales</taxon>
        <taxon>Pichiaceae</taxon>
        <taxon>Ogataea</taxon>
    </lineage>
</organism>
<evidence type="ECO:0000256" key="2">
    <source>
        <dbReference type="ARBA" id="ARBA00022801"/>
    </source>
</evidence>
<dbReference type="OrthoDB" id="6428749at2759"/>
<dbReference type="PANTHER" id="PTHR46072">
    <property type="entry name" value="AMIDASE-RELATED-RELATED"/>
    <property type="match status" value="1"/>
</dbReference>
<dbReference type="InterPro" id="IPR036928">
    <property type="entry name" value="AS_sf"/>
</dbReference>
<evidence type="ECO:0000313" key="7">
    <source>
        <dbReference type="Proteomes" id="UP000769157"/>
    </source>
</evidence>
<evidence type="ECO:0000256" key="4">
    <source>
        <dbReference type="PIRSR" id="PIRSR001221-2"/>
    </source>
</evidence>
<name>A0A9P8T9G5_9ASCO</name>
<dbReference type="Pfam" id="PF01425">
    <property type="entry name" value="Amidase"/>
    <property type="match status" value="1"/>
</dbReference>
<dbReference type="GeneID" id="70232519"/>
<feature type="active site" description="Acyl-ester intermediate" evidence="3">
    <location>
        <position position="227"/>
    </location>
</feature>
<dbReference type="PIRSF" id="PIRSF001221">
    <property type="entry name" value="Amidase_fungi"/>
    <property type="match status" value="1"/>
</dbReference>
<feature type="domain" description="Amidase" evidence="5">
    <location>
        <begin position="72"/>
        <end position="518"/>
    </location>
</feature>
<evidence type="ECO:0000256" key="3">
    <source>
        <dbReference type="PIRSR" id="PIRSR001221-1"/>
    </source>
</evidence>
<dbReference type="GO" id="GO:0016787">
    <property type="term" value="F:hydrolase activity"/>
    <property type="evidence" value="ECO:0007669"/>
    <property type="project" value="UniProtKB-KW"/>
</dbReference>
<evidence type="ECO:0000256" key="1">
    <source>
        <dbReference type="ARBA" id="ARBA00009199"/>
    </source>
</evidence>
<dbReference type="AlphaFoldDB" id="A0A9P8T9G5"/>
<dbReference type="Gene3D" id="3.90.1300.10">
    <property type="entry name" value="Amidase signature (AS) domain"/>
    <property type="match status" value="1"/>
</dbReference>
<evidence type="ECO:0000313" key="6">
    <source>
        <dbReference type="EMBL" id="KAH3671328.1"/>
    </source>
</evidence>
<dbReference type="EMBL" id="JAEUBE010000070">
    <property type="protein sequence ID" value="KAH3671328.1"/>
    <property type="molecule type" value="Genomic_DNA"/>
</dbReference>
<keyword evidence="2" id="KW-0378">Hydrolase</keyword>
<feature type="binding site" evidence="4">
    <location>
        <position position="176"/>
    </location>
    <ligand>
        <name>substrate</name>
    </ligand>
</feature>